<dbReference type="EMBL" id="BAAAOB010000001">
    <property type="protein sequence ID" value="GAA1786466.1"/>
    <property type="molecule type" value="Genomic_DNA"/>
</dbReference>
<evidence type="ECO:0000313" key="2">
    <source>
        <dbReference type="Proteomes" id="UP001500851"/>
    </source>
</evidence>
<accession>A0ABN2LH15</accession>
<organism evidence="1 2">
    <name type="scientific">Leucobacter iarius</name>
    <dbReference type="NCBI Taxonomy" id="333963"/>
    <lineage>
        <taxon>Bacteria</taxon>
        <taxon>Bacillati</taxon>
        <taxon>Actinomycetota</taxon>
        <taxon>Actinomycetes</taxon>
        <taxon>Micrococcales</taxon>
        <taxon>Microbacteriaceae</taxon>
        <taxon>Leucobacter</taxon>
    </lineage>
</organism>
<sequence>MEALTRALQIELGITTLSPAFDPTTLAELTAQYGSIGIGQHTGSNIVKIIQGGAYCKGFNT</sequence>
<protein>
    <submittedName>
        <fullName evidence="1">Uncharacterized protein</fullName>
    </submittedName>
</protein>
<gene>
    <name evidence="1" type="ORF">GCM10009768_14170</name>
</gene>
<reference evidence="1 2" key="1">
    <citation type="journal article" date="2019" name="Int. J. Syst. Evol. Microbiol.">
        <title>The Global Catalogue of Microorganisms (GCM) 10K type strain sequencing project: providing services to taxonomists for standard genome sequencing and annotation.</title>
        <authorList>
            <consortium name="The Broad Institute Genomics Platform"/>
            <consortium name="The Broad Institute Genome Sequencing Center for Infectious Disease"/>
            <person name="Wu L."/>
            <person name="Ma J."/>
        </authorList>
    </citation>
    <scope>NUCLEOTIDE SEQUENCE [LARGE SCALE GENOMIC DNA]</scope>
    <source>
        <strain evidence="1 2">JCM 14736</strain>
    </source>
</reference>
<dbReference type="Proteomes" id="UP001500851">
    <property type="component" value="Unassembled WGS sequence"/>
</dbReference>
<proteinExistence type="predicted"/>
<evidence type="ECO:0000313" key="1">
    <source>
        <dbReference type="EMBL" id="GAA1786466.1"/>
    </source>
</evidence>
<keyword evidence="2" id="KW-1185">Reference proteome</keyword>
<comment type="caution">
    <text evidence="1">The sequence shown here is derived from an EMBL/GenBank/DDBJ whole genome shotgun (WGS) entry which is preliminary data.</text>
</comment>
<name>A0ABN2LH15_9MICO</name>